<dbReference type="EMBL" id="LGUV01000373">
    <property type="protein sequence ID" value="KOG45032.1"/>
    <property type="molecule type" value="Genomic_DNA"/>
</dbReference>
<protein>
    <submittedName>
        <fullName evidence="2">Uncharacterized protein</fullName>
    </submittedName>
</protein>
<dbReference type="OrthoDB" id="3872442at2"/>
<name>A0A0L8M3M5_STRVG</name>
<proteinExistence type="predicted"/>
<gene>
    <name evidence="2" type="ORF">ADK75_33605</name>
</gene>
<evidence type="ECO:0000256" key="1">
    <source>
        <dbReference type="SAM" id="MobiDB-lite"/>
    </source>
</evidence>
<evidence type="ECO:0000313" key="3">
    <source>
        <dbReference type="Proteomes" id="UP000037084"/>
    </source>
</evidence>
<feature type="region of interest" description="Disordered" evidence="1">
    <location>
        <begin position="1"/>
        <end position="20"/>
    </location>
</feature>
<comment type="caution">
    <text evidence="2">The sequence shown here is derived from an EMBL/GenBank/DDBJ whole genome shotgun (WGS) entry which is preliminary data.</text>
</comment>
<accession>A0A0L8M3M5</accession>
<dbReference type="RefSeq" id="WP_053176985.1">
    <property type="nucleotide sequence ID" value="NZ_LGUV01000373.1"/>
</dbReference>
<evidence type="ECO:0000313" key="2">
    <source>
        <dbReference type="EMBL" id="KOG45032.1"/>
    </source>
</evidence>
<reference evidence="3" key="1">
    <citation type="submission" date="2015-07" db="EMBL/GenBank/DDBJ databases">
        <authorList>
            <consortium name="Consortium for Microbial Forensics and Genomics (microFORGE)"/>
            <person name="Knight B.M."/>
            <person name="Roberts D.P."/>
            <person name="Lin D."/>
            <person name="Hari K."/>
            <person name="Fletcher J."/>
            <person name="Melcher U."/>
            <person name="Blagden T."/>
            <person name="Winegar R.A."/>
        </authorList>
    </citation>
    <scope>NUCLEOTIDE SEQUENCE [LARGE SCALE GENOMIC DNA]</scope>
    <source>
        <strain evidence="3">NRRL B-1447</strain>
    </source>
</reference>
<organism evidence="2 3">
    <name type="scientific">Streptomyces virginiae</name>
    <name type="common">Streptomyces cinnamonensis</name>
    <dbReference type="NCBI Taxonomy" id="1961"/>
    <lineage>
        <taxon>Bacteria</taxon>
        <taxon>Bacillati</taxon>
        <taxon>Actinomycetota</taxon>
        <taxon>Actinomycetes</taxon>
        <taxon>Kitasatosporales</taxon>
        <taxon>Streptomycetaceae</taxon>
        <taxon>Streptomyces</taxon>
    </lineage>
</organism>
<dbReference type="Proteomes" id="UP000037084">
    <property type="component" value="Unassembled WGS sequence"/>
</dbReference>
<dbReference type="PATRIC" id="fig|1961.12.peg.7405"/>
<dbReference type="AlphaFoldDB" id="A0A0L8M3M5"/>
<sequence length="105" mass="11476">MEIVYASLTRRQPGEASHKSEAAEVVDALWAHALPGDGLQHASARPEADRIDLLLYLMTLDAPTAPAALRRAHGLVARSQQNSLELRRRYLPPAPHTPDADPARP</sequence>
<feature type="region of interest" description="Disordered" evidence="1">
    <location>
        <begin position="76"/>
        <end position="105"/>
    </location>
</feature>